<dbReference type="EMBL" id="QMKO01001517">
    <property type="protein sequence ID" value="RTG89232.1"/>
    <property type="molecule type" value="Genomic_DNA"/>
</dbReference>
<dbReference type="InterPro" id="IPR002048">
    <property type="entry name" value="EF_hand_dom"/>
</dbReference>
<keyword evidence="7" id="KW-0677">Repeat</keyword>
<dbReference type="GO" id="GO:0098793">
    <property type="term" value="C:presynapse"/>
    <property type="evidence" value="ECO:0007669"/>
    <property type="project" value="UniProtKB-ARBA"/>
</dbReference>
<keyword evidence="6 17" id="KW-0812">Transmembrane</keyword>
<dbReference type="PANTHER" id="PTHR45628">
    <property type="entry name" value="VOLTAGE-DEPENDENT CALCIUM CHANNEL TYPE A SUBUNIT ALPHA-1"/>
    <property type="match status" value="1"/>
</dbReference>
<evidence type="ECO:0000256" key="5">
    <source>
        <dbReference type="ARBA" id="ARBA00022673"/>
    </source>
</evidence>
<evidence type="ECO:0000256" key="8">
    <source>
        <dbReference type="ARBA" id="ARBA00022837"/>
    </source>
</evidence>
<evidence type="ECO:0000256" key="17">
    <source>
        <dbReference type="SAM" id="Phobius"/>
    </source>
</evidence>
<protein>
    <recommendedName>
        <fullName evidence="18">EF-hand domain-containing protein</fullName>
    </recommendedName>
</protein>
<keyword evidence="9" id="KW-0851">Voltage-gated channel</keyword>
<evidence type="ECO:0000256" key="3">
    <source>
        <dbReference type="ARBA" id="ARBA00022553"/>
    </source>
</evidence>
<dbReference type="Gene3D" id="1.10.238.10">
    <property type="entry name" value="EF-hand"/>
    <property type="match status" value="1"/>
</dbReference>
<evidence type="ECO:0000256" key="11">
    <source>
        <dbReference type="ARBA" id="ARBA00023065"/>
    </source>
</evidence>
<dbReference type="PANTHER" id="PTHR45628:SF7">
    <property type="entry name" value="VOLTAGE-DEPENDENT CALCIUM CHANNEL TYPE A SUBUNIT ALPHA-1"/>
    <property type="match status" value="1"/>
</dbReference>
<dbReference type="Gene3D" id="1.20.120.350">
    <property type="entry name" value="Voltage-gated potassium channels. Chain C"/>
    <property type="match status" value="2"/>
</dbReference>
<dbReference type="SUPFAM" id="SSF81324">
    <property type="entry name" value="Voltage-gated potassium channels"/>
    <property type="match status" value="2"/>
</dbReference>
<dbReference type="GO" id="GO:0005509">
    <property type="term" value="F:calcium ion binding"/>
    <property type="evidence" value="ECO:0007669"/>
    <property type="project" value="InterPro"/>
</dbReference>
<dbReference type="STRING" id="6184.A0A430QNI5"/>
<dbReference type="InterPro" id="IPR027359">
    <property type="entry name" value="Volt_channel_dom_sf"/>
</dbReference>
<evidence type="ECO:0000256" key="9">
    <source>
        <dbReference type="ARBA" id="ARBA00022882"/>
    </source>
</evidence>
<feature type="coiled-coil region" evidence="15">
    <location>
        <begin position="885"/>
        <end position="927"/>
    </location>
</feature>
<evidence type="ECO:0000256" key="2">
    <source>
        <dbReference type="ARBA" id="ARBA00022448"/>
    </source>
</evidence>
<evidence type="ECO:0000256" key="1">
    <source>
        <dbReference type="ARBA" id="ARBA00004141"/>
    </source>
</evidence>
<evidence type="ECO:0000313" key="20">
    <source>
        <dbReference type="Proteomes" id="UP000290809"/>
    </source>
</evidence>
<keyword evidence="8" id="KW-0106">Calcium</keyword>
<dbReference type="SMART" id="SM01062">
    <property type="entry name" value="Ca_chan_IQ"/>
    <property type="match status" value="1"/>
</dbReference>
<evidence type="ECO:0000256" key="7">
    <source>
        <dbReference type="ARBA" id="ARBA00022737"/>
    </source>
</evidence>
<keyword evidence="20" id="KW-1185">Reference proteome</keyword>
<dbReference type="Proteomes" id="UP000290809">
    <property type="component" value="Unassembled WGS sequence"/>
</dbReference>
<feature type="transmembrane region" description="Helical" evidence="17">
    <location>
        <begin position="645"/>
        <end position="668"/>
    </location>
</feature>
<dbReference type="FunFam" id="1.20.120.350:FF:000011">
    <property type="entry name" value="Voltage-dependent N-type calcium channel subunit alpha"/>
    <property type="match status" value="1"/>
</dbReference>
<keyword evidence="10 17" id="KW-1133">Transmembrane helix</keyword>
<evidence type="ECO:0000256" key="4">
    <source>
        <dbReference type="ARBA" id="ARBA00022568"/>
    </source>
</evidence>
<evidence type="ECO:0000256" key="16">
    <source>
        <dbReference type="SAM" id="MobiDB-lite"/>
    </source>
</evidence>
<gene>
    <name evidence="19" type="ORF">DC041_0008514</name>
</gene>
<feature type="compositionally biased region" description="Acidic residues" evidence="16">
    <location>
        <begin position="985"/>
        <end position="1000"/>
    </location>
</feature>
<feature type="domain" description="EF-hand" evidence="18">
    <location>
        <begin position="684"/>
        <end position="719"/>
    </location>
</feature>
<feature type="transmembrane region" description="Helical" evidence="17">
    <location>
        <begin position="559"/>
        <end position="576"/>
    </location>
</feature>
<dbReference type="FunFam" id="1.10.287.70:FF:000068">
    <property type="entry name" value="Voltage-dependent N-type calcium channel subunit alpha"/>
    <property type="match status" value="1"/>
</dbReference>
<evidence type="ECO:0000256" key="14">
    <source>
        <dbReference type="ARBA" id="ARBA00023303"/>
    </source>
</evidence>
<dbReference type="InterPro" id="IPR031649">
    <property type="entry name" value="GPHH_dom"/>
</dbReference>
<accession>A0A430QNI5</accession>
<dbReference type="PROSITE" id="PS50222">
    <property type="entry name" value="EF_HAND_2"/>
    <property type="match status" value="1"/>
</dbReference>
<dbReference type="Pfam" id="PF00520">
    <property type="entry name" value="Ion_trans"/>
    <property type="match status" value="2"/>
</dbReference>
<keyword evidence="15" id="KW-0175">Coiled coil</keyword>
<evidence type="ECO:0000256" key="15">
    <source>
        <dbReference type="SAM" id="Coils"/>
    </source>
</evidence>
<dbReference type="InterPro" id="IPR014873">
    <property type="entry name" value="VDCC_a1su_IQ"/>
</dbReference>
<keyword evidence="14" id="KW-0407">Ion channel</keyword>
<sequence>MRIFVDEFTFIYSLMLNNIFFLMAVHNFIFFIPISFIQLAEQQEDKENLKINLNQPQTIEINQINERKYSGLEEFGKSVTAQMGNKYCDNYSTMQKFQTDIELGREQETQANQESQTQHQLYGKPMLPYSSMFIFSSTNPVRRFCHFVVNLRYFDLFIMIVIVSSSLALAAEDPVSENSTRNCLLEYFDHAFTCVFAIEMLLKLIDLGVFLHPYSYCRDTWNLLDAAVVIGALISFFRKNLSTIKSLRVLRVLRPLKTIRRVPKLKAVFDCVVSSLKNVCIILVVYILFQFIFSIVAVQLFQGKFFYCNDLSKLTKEDCQGYFFSYDDGLVPVVKARVWSSRDFHYDNVITAMLTLFTVTTGEGWPGVLKNSMDATEVNHGPVEDHSQQMAIFYIIFFIVFPFFFVNIFVALIIITFQEQGENELVDHELDKNQKQCIEFAINSKPLCRYMPSNIASTKYRIWRLVVSSPFEYYIMTMIALNTLILMMKSYFRDSWNTFDFITVVGSITDVLVSELQDSSFLNLGFLRLFRAARLIKLIRQGYTIRILLWTFIQSFKALPYVCLLITMLFFIYAVVGMQIFGTIAINEAEGQITNYNNFHSFPYAVLLLFRCATGESWQEIMLACTYGQECVNRASNNCGSNASYTYFVSFNFFCSFLMLNLFVAVIMDNFDYLTRDSSILGSHHLDEFIRVWAEYDPGAKGRIHYTEMYEMLRKLEPPVGFGQNCPYRLAYKKLIRMNMPLDSAGTVHFTTTLFALVRESLGIKMAPAEFMDIKDAELRETIKTLWPVQAKRSLDLLLPPDSEYTFTRLTVGKIYAGLLIYENWQMNKSTGNKKNLHQLNTVSPFHLANRLPNCSKEHSRYGSKVDLRSINNMEIDHIPLENNYKEQTLKYKQHEKELVEKLNQIKQEQLNNNNKYMREISKTTSEMTRTTNTVNNDNITNNTRQIFPIIITSPEEEKYDKKSPTEQEYIHKNLGIINAVNNNNDDDDDDDDVDDDERDDVQNVDNYLSRKSIHSFSTTTSTDYTYYPNAHSNYNQKPRNTSQDQYNSHMNKIKVYTNMPDAAISQHNNDNNYYNYKNKVSDANQRLTFYPHPPETDNQYLAPNHMYDKLYKLNEDFSGKSAKDVDWDTLSFHRVNMSPRSFDRNTRYYGNSISSHHKRKRVLYDENHNGYKSFYLNLPNNYPSVLYDMPQCSSTRDDETDENNSFNEGFRIIDLEHHQDSPTVYDEAYDQSYATQIERSASIHEIRQKSENKTNNEYIIQKPQNALYHSLHMIPCESEIKSYIQSEQDLNLATSDLNHINPSNRSDQMIEMKESEIQFPRLLKSPTTSDDFDSIYYPIKHHRTGSLTFYSCPPHETDSHCSMDPSASAFVKHS</sequence>
<evidence type="ECO:0000256" key="10">
    <source>
        <dbReference type="ARBA" id="ARBA00022989"/>
    </source>
</evidence>
<dbReference type="GO" id="GO:0005891">
    <property type="term" value="C:voltage-gated calcium channel complex"/>
    <property type="evidence" value="ECO:0007669"/>
    <property type="project" value="TreeGrafter"/>
</dbReference>
<organism evidence="19 20">
    <name type="scientific">Schistosoma bovis</name>
    <name type="common">Blood fluke</name>
    <dbReference type="NCBI Taxonomy" id="6184"/>
    <lineage>
        <taxon>Eukaryota</taxon>
        <taxon>Metazoa</taxon>
        <taxon>Spiralia</taxon>
        <taxon>Lophotrochozoa</taxon>
        <taxon>Platyhelminthes</taxon>
        <taxon>Trematoda</taxon>
        <taxon>Digenea</taxon>
        <taxon>Strigeidida</taxon>
        <taxon>Schistosomatoidea</taxon>
        <taxon>Schistosomatidae</taxon>
        <taxon>Schistosoma</taxon>
    </lineage>
</organism>
<evidence type="ECO:0000259" key="18">
    <source>
        <dbReference type="PROSITE" id="PS50222"/>
    </source>
</evidence>
<dbReference type="InterPro" id="IPR005821">
    <property type="entry name" value="Ion_trans_dom"/>
</dbReference>
<keyword evidence="12 17" id="KW-0472">Membrane</keyword>
<feature type="transmembrane region" description="Helical" evidence="17">
    <location>
        <begin position="20"/>
        <end position="40"/>
    </location>
</feature>
<keyword evidence="4" id="KW-0109">Calcium transport</keyword>
<feature type="transmembrane region" description="Helical" evidence="17">
    <location>
        <begin position="223"/>
        <end position="241"/>
    </location>
</feature>
<dbReference type="GO" id="GO:0008331">
    <property type="term" value="F:high voltage-gated calcium channel activity"/>
    <property type="evidence" value="ECO:0007669"/>
    <property type="project" value="TreeGrafter"/>
</dbReference>
<comment type="caution">
    <text evidence="19">The sequence shown here is derived from an EMBL/GenBank/DDBJ whole genome shotgun (WGS) entry which is preliminary data.</text>
</comment>
<keyword evidence="5" id="KW-0107">Calcium channel</keyword>
<feature type="transmembrane region" description="Helical" evidence="17">
    <location>
        <begin position="473"/>
        <end position="492"/>
    </location>
</feature>
<dbReference type="GO" id="GO:0007268">
    <property type="term" value="P:chemical synaptic transmission"/>
    <property type="evidence" value="ECO:0007669"/>
    <property type="project" value="TreeGrafter"/>
</dbReference>
<proteinExistence type="predicted"/>
<evidence type="ECO:0000256" key="12">
    <source>
        <dbReference type="ARBA" id="ARBA00023136"/>
    </source>
</evidence>
<dbReference type="InterPro" id="IPR050599">
    <property type="entry name" value="VDCC_alpha-1_subunit"/>
</dbReference>
<dbReference type="FunFam" id="1.10.238.10:FF:000063">
    <property type="entry name" value="Voltage-dependent N-type calcium channel subunit alpha"/>
    <property type="match status" value="1"/>
</dbReference>
<evidence type="ECO:0000256" key="6">
    <source>
        <dbReference type="ARBA" id="ARBA00022692"/>
    </source>
</evidence>
<feature type="transmembrane region" description="Helical" evidence="17">
    <location>
        <begin position="281"/>
        <end position="301"/>
    </location>
</feature>
<evidence type="ECO:0000256" key="13">
    <source>
        <dbReference type="ARBA" id="ARBA00023180"/>
    </source>
</evidence>
<keyword evidence="13" id="KW-0325">Glycoprotein</keyword>
<comment type="subcellular location">
    <subcellularLocation>
        <location evidence="1">Membrane</location>
        <topology evidence="1">Multi-pass membrane protein</topology>
    </subcellularLocation>
</comment>
<feature type="transmembrane region" description="Helical" evidence="17">
    <location>
        <begin position="151"/>
        <end position="170"/>
    </location>
</feature>
<feature type="transmembrane region" description="Helical" evidence="17">
    <location>
        <begin position="391"/>
        <end position="417"/>
    </location>
</feature>
<dbReference type="Pfam" id="PF08763">
    <property type="entry name" value="Ca_chan_IQ"/>
    <property type="match status" value="1"/>
</dbReference>
<keyword evidence="11" id="KW-0406">Ion transport</keyword>
<dbReference type="GO" id="GO:0098703">
    <property type="term" value="P:calcium ion import across plasma membrane"/>
    <property type="evidence" value="ECO:0007669"/>
    <property type="project" value="TreeGrafter"/>
</dbReference>
<feature type="region of interest" description="Disordered" evidence="16">
    <location>
        <begin position="981"/>
        <end position="1000"/>
    </location>
</feature>
<keyword evidence="2" id="KW-0813">Transport</keyword>
<dbReference type="Gene3D" id="1.10.287.70">
    <property type="match status" value="2"/>
</dbReference>
<reference evidence="19 20" key="1">
    <citation type="journal article" date="2019" name="PLoS Pathog.">
        <title>Genome sequence of the bovine parasite Schistosoma bovis Tanzania.</title>
        <authorList>
            <person name="Oey H."/>
            <person name="Zakrzewski M."/>
            <person name="Gobert G."/>
            <person name="Gravermann K."/>
            <person name="Stoye J."/>
            <person name="Jones M."/>
            <person name="Mcmanus D."/>
            <person name="Krause L."/>
        </authorList>
    </citation>
    <scope>NUCLEOTIDE SEQUENCE [LARGE SCALE GENOMIC DNA]</scope>
    <source>
        <strain evidence="19 20">TAN1997</strain>
    </source>
</reference>
<name>A0A430QNI5_SCHBO</name>
<keyword evidence="3" id="KW-0597">Phosphoprotein</keyword>
<dbReference type="Pfam" id="PF16905">
    <property type="entry name" value="GPHH"/>
    <property type="match status" value="1"/>
</dbReference>
<evidence type="ECO:0000313" key="19">
    <source>
        <dbReference type="EMBL" id="RTG89232.1"/>
    </source>
</evidence>